<feature type="compositionally biased region" description="Low complexity" evidence="3">
    <location>
        <begin position="167"/>
        <end position="180"/>
    </location>
</feature>
<accession>A0A854Q902</accession>
<protein>
    <submittedName>
        <fullName evidence="5">Specific RNA polymerase II transcription factor</fullName>
    </submittedName>
</protein>
<feature type="compositionally biased region" description="Polar residues" evidence="3">
    <location>
        <begin position="185"/>
        <end position="200"/>
    </location>
</feature>
<gene>
    <name evidence="5" type="ORF">C361_05478</name>
</gene>
<organism evidence="5 6">
    <name type="scientific">Cryptococcus neoformans Tu259-1</name>
    <dbReference type="NCBI Taxonomy" id="1230072"/>
    <lineage>
        <taxon>Eukaryota</taxon>
        <taxon>Fungi</taxon>
        <taxon>Dikarya</taxon>
        <taxon>Basidiomycota</taxon>
        <taxon>Agaricomycotina</taxon>
        <taxon>Tremellomycetes</taxon>
        <taxon>Tremellales</taxon>
        <taxon>Cryptococcaceae</taxon>
        <taxon>Cryptococcus</taxon>
        <taxon>Cryptococcus neoformans species complex</taxon>
    </lineage>
</organism>
<feature type="domain" description="Zn(2)-C6 fungal-type" evidence="4">
    <location>
        <begin position="51"/>
        <end position="84"/>
    </location>
</feature>
<evidence type="ECO:0000313" key="5">
    <source>
        <dbReference type="EMBL" id="OXG16030.1"/>
    </source>
</evidence>
<dbReference type="InterPro" id="IPR036864">
    <property type="entry name" value="Zn2-C6_fun-type_DNA-bd_sf"/>
</dbReference>
<evidence type="ECO:0000313" key="6">
    <source>
        <dbReference type="Proteomes" id="UP000199727"/>
    </source>
</evidence>
<feature type="region of interest" description="Disordered" evidence="3">
    <location>
        <begin position="248"/>
        <end position="293"/>
    </location>
</feature>
<evidence type="ECO:0000256" key="2">
    <source>
        <dbReference type="ARBA" id="ARBA00023242"/>
    </source>
</evidence>
<feature type="region of interest" description="Disordered" evidence="3">
    <location>
        <begin position="1"/>
        <end position="223"/>
    </location>
</feature>
<evidence type="ECO:0000256" key="3">
    <source>
        <dbReference type="SAM" id="MobiDB-lite"/>
    </source>
</evidence>
<feature type="region of interest" description="Disordered" evidence="3">
    <location>
        <begin position="783"/>
        <end position="845"/>
    </location>
</feature>
<dbReference type="GO" id="GO:0008270">
    <property type="term" value="F:zinc ion binding"/>
    <property type="evidence" value="ECO:0007669"/>
    <property type="project" value="InterPro"/>
</dbReference>
<name>A0A854Q902_CRYNE</name>
<dbReference type="InterPro" id="IPR001138">
    <property type="entry name" value="Zn2Cys6_DnaBD"/>
</dbReference>
<keyword evidence="2" id="KW-0539">Nucleus</keyword>
<sequence>MTNQPPQERRSGEDTALGKHPCTNPDPAGRPPPTAHAPPDTDTNHAHHSLHCRSRKAKCDLGDIDAPSSPPCSRCKRESRECVFAPSRRGGNNKKRARTDSEDISREDEDPPRPLGRSTAEVLSGEEHSSQTFPYPQPPPQPRHPSVHNLLGHSPPPARYRQHFGHTSSSTQSSPQTSFSADHATPQTRPTLPNVQSHTATGYPDSPPSPRRGRMANPPLHAADPSSIVVADMRNESDALQILALASGQAANREGEEERSDRHDGHSASGTVDSTGMGGHQQQMRGAPSSPEKEVHLSKLAQFPLVKLGILSVEQTTRLVDMFFRCHHHFFPIIPSDGIPRTLEQLSVFAQNEKYLLATIIIISSRVENTPEMRAIHERSWLVMRRWISRVQCLGEPPTIGLVESLLLLAENLPRTSREMMSDDSAETDVIEEPHGVENRQAWQMIGLAVRSAYEMGLDKLGLQLIPETERTLELERAKLVWVYCYLFDRHISMRLGKGFWTRGGAVCFQGYSSSAQTGPAAALVNFPFLREIKPGDPHSDHPQDDLGSLVQAYLELTMMMSNAHDVLYPNAARTRSLVVYGEYFKYIDEMARSLDGFKILWRRKKWTLFPLTDTVWVMFYYIQLYICAFSFQAHVERATIRGEEEYKLLEQRHREQGGTTKLARPSLSLFPRGAAQSPDARYIFQMCDAARELIHICVDNLYPGGALPYLPSRFLLWFTYGAIVLLKALYSGAMLRADHKRTLDLIDRLCICFAQCSTDEDYPAVRYGKQLEALRNKLAGLSDVKSTQSPNGSQTVRLPRTQNRVPEVHVSPSQTSTSPSAVPPPQQFESRPSTFQPARPHAMPNEHAINTPTWQLPVLQQYTQPVTFPYPTTPMSFSAGPSTEMPAPYVAPPHQQPFMEFGVAQSSDGLNLGMNDHNNLGFTTLDDWFGFGTAGTAGGAGQDGNGVDDSMGLANVGLDLQDFWMNVGPGEAQGGFPFR</sequence>
<dbReference type="AlphaFoldDB" id="A0A854Q902"/>
<dbReference type="CDD" id="cd00067">
    <property type="entry name" value="GAL4"/>
    <property type="match status" value="1"/>
</dbReference>
<dbReference type="InterPro" id="IPR052780">
    <property type="entry name" value="AAA_Catabolism_Regulators"/>
</dbReference>
<feature type="compositionally biased region" description="Polar residues" evidence="3">
    <location>
        <begin position="812"/>
        <end position="821"/>
    </location>
</feature>
<feature type="compositionally biased region" description="Polar residues" evidence="3">
    <location>
        <begin position="268"/>
        <end position="284"/>
    </location>
</feature>
<evidence type="ECO:0000259" key="4">
    <source>
        <dbReference type="PROSITE" id="PS50048"/>
    </source>
</evidence>
<dbReference type="InterPro" id="IPR007219">
    <property type="entry name" value="XnlR_reg_dom"/>
</dbReference>
<comment type="caution">
    <text evidence="5">The sequence shown here is derived from an EMBL/GenBank/DDBJ whole genome shotgun (WGS) entry which is preliminary data.</text>
</comment>
<feature type="compositionally biased region" description="Basic and acidic residues" evidence="3">
    <location>
        <begin position="253"/>
        <end position="266"/>
    </location>
</feature>
<feature type="compositionally biased region" description="Basic and acidic residues" evidence="3">
    <location>
        <begin position="7"/>
        <end position="17"/>
    </location>
</feature>
<proteinExistence type="predicted"/>
<feature type="compositionally biased region" description="Polar residues" evidence="3">
    <location>
        <begin position="785"/>
        <end position="805"/>
    </location>
</feature>
<evidence type="ECO:0000256" key="1">
    <source>
        <dbReference type="ARBA" id="ARBA00022723"/>
    </source>
</evidence>
<dbReference type="GO" id="GO:0005634">
    <property type="term" value="C:nucleus"/>
    <property type="evidence" value="ECO:0007669"/>
    <property type="project" value="TreeGrafter"/>
</dbReference>
<dbReference type="OrthoDB" id="39175at2759"/>
<keyword evidence="1" id="KW-0479">Metal-binding</keyword>
<dbReference type="EMBL" id="AMKT01000069">
    <property type="protein sequence ID" value="OXG16030.1"/>
    <property type="molecule type" value="Genomic_DNA"/>
</dbReference>
<dbReference type="PROSITE" id="PS50048">
    <property type="entry name" value="ZN2_CY6_FUNGAL_2"/>
    <property type="match status" value="1"/>
</dbReference>
<dbReference type="GO" id="GO:0000981">
    <property type="term" value="F:DNA-binding transcription factor activity, RNA polymerase II-specific"/>
    <property type="evidence" value="ECO:0007669"/>
    <property type="project" value="InterPro"/>
</dbReference>
<dbReference type="GO" id="GO:0003677">
    <property type="term" value="F:DNA binding"/>
    <property type="evidence" value="ECO:0007669"/>
    <property type="project" value="InterPro"/>
</dbReference>
<reference evidence="5 6" key="1">
    <citation type="submission" date="2017-06" db="EMBL/GenBank/DDBJ databases">
        <title>Global population genomics of the pathogenic fungus Cryptococcus neoformans var. grubii.</title>
        <authorList>
            <person name="Cuomo C."/>
            <person name="Litvintseva A."/>
            <person name="Chen Y."/>
            <person name="Young S."/>
            <person name="Zeng Q."/>
            <person name="Chapman S."/>
            <person name="Gujja S."/>
            <person name="Saif S."/>
            <person name="Birren B."/>
        </authorList>
    </citation>
    <scope>NUCLEOTIDE SEQUENCE [LARGE SCALE GENOMIC DNA]</scope>
    <source>
        <strain evidence="5 6">Tu259-1</strain>
    </source>
</reference>
<dbReference type="GO" id="GO:0006351">
    <property type="term" value="P:DNA-templated transcription"/>
    <property type="evidence" value="ECO:0007669"/>
    <property type="project" value="InterPro"/>
</dbReference>
<dbReference type="Proteomes" id="UP000199727">
    <property type="component" value="Unassembled WGS sequence"/>
</dbReference>
<dbReference type="PANTHER" id="PTHR31644:SF1">
    <property type="entry name" value="ZN(II)2CYS6 TRANSCRIPTION FACTOR (EUROFUNG)"/>
    <property type="match status" value="1"/>
</dbReference>
<dbReference type="SMART" id="SM00906">
    <property type="entry name" value="Fungal_trans"/>
    <property type="match status" value="1"/>
</dbReference>
<feature type="compositionally biased region" description="Basic residues" evidence="3">
    <location>
        <begin position="46"/>
        <end position="56"/>
    </location>
</feature>
<feature type="compositionally biased region" description="Polar residues" evidence="3">
    <location>
        <begin position="828"/>
        <end position="837"/>
    </location>
</feature>
<dbReference type="Pfam" id="PF00172">
    <property type="entry name" value="Zn_clus"/>
    <property type="match status" value="1"/>
</dbReference>
<dbReference type="CDD" id="cd12148">
    <property type="entry name" value="fungal_TF_MHR"/>
    <property type="match status" value="1"/>
</dbReference>
<dbReference type="Gene3D" id="4.10.240.10">
    <property type="entry name" value="Zn(2)-C6 fungal-type DNA-binding domain"/>
    <property type="match status" value="1"/>
</dbReference>
<dbReference type="Pfam" id="PF04082">
    <property type="entry name" value="Fungal_trans"/>
    <property type="match status" value="1"/>
</dbReference>
<dbReference type="SUPFAM" id="SSF57701">
    <property type="entry name" value="Zn2/Cys6 DNA-binding domain"/>
    <property type="match status" value="1"/>
</dbReference>
<dbReference type="PANTHER" id="PTHR31644">
    <property type="entry name" value="TRANSCRIPTIONAL ACTIVATOR ARO80-RELATED"/>
    <property type="match status" value="1"/>
</dbReference>